<keyword evidence="7" id="KW-0723">Serine/threonine-protein kinase</keyword>
<evidence type="ECO:0000256" key="12">
    <source>
        <dbReference type="ARBA" id="ARBA00022737"/>
    </source>
</evidence>
<evidence type="ECO:0000256" key="10">
    <source>
        <dbReference type="ARBA" id="ARBA00022581"/>
    </source>
</evidence>
<keyword evidence="12" id="KW-0677">Repeat</keyword>
<dbReference type="Gene3D" id="2.130.10.10">
    <property type="entry name" value="YVTN repeat-like/Quinoprotein amine dehydrogenase"/>
    <property type="match status" value="1"/>
</dbReference>
<feature type="compositionally biased region" description="Acidic residues" evidence="28">
    <location>
        <begin position="342"/>
        <end position="388"/>
    </location>
</feature>
<evidence type="ECO:0000256" key="19">
    <source>
        <dbReference type="ARBA" id="ARBA00023015"/>
    </source>
</evidence>
<comment type="subunit">
    <text evidence="25">Component of the DCX (DDB1-CUL4-X-box) E3 ubiquitin-protein ligase complex, named CUL4A-RBX1-DDB1-DCAF1/VPRBP complex. Interacts with DDB1; the interaction is direct. Also forms a ternary complex with DDA1 and DDB1. Interacts with NF2 (via FERM domain). Component of the EDVP complex, a E3 ligase complex containing DYRK2, EDD/UBR5, DDB1 and DCAF1. Interacts with DYRK2; the interaction is direct. Interacts with RAG1; the interaction is direct. Interacts with LLGL1 and LLGL2. Interacts with histone H3. Interacts with ESR1 and LATS1; probably recruited by LATS1 to promote ESR1 ubiquitination and ubiquitin-mediated proteasomal degradation. Directly interacts with TET1, TET2 and TET3 (via C-terminus). Interacts with CEP78; promoting DCAF1 localization to centrosomes.</text>
</comment>
<keyword evidence="15" id="KW-0833">Ubl conjugation pathway</keyword>
<evidence type="ECO:0000256" key="25">
    <source>
        <dbReference type="ARBA" id="ARBA00063313"/>
    </source>
</evidence>
<evidence type="ECO:0000256" key="20">
    <source>
        <dbReference type="ARBA" id="ARBA00023163"/>
    </source>
</evidence>
<evidence type="ECO:0000256" key="15">
    <source>
        <dbReference type="ARBA" id="ARBA00022786"/>
    </source>
</evidence>
<keyword evidence="22" id="KW-0539">Nucleus</keyword>
<feature type="region of interest" description="Disordered" evidence="28">
    <location>
        <begin position="336"/>
        <end position="419"/>
    </location>
</feature>
<sequence length="419" mass="47197">MAARLERSQVFPPAGGFDGAKLHRKFVYSRFRPVRTFRDPDGTSSYSCCAFSAGSQYLFLGTLVGELHVYNLFTGLEEATYTCHESELTHCQPSKDGKFLLTSSAWRRPLSSLWSFTDVFDQKLTFDDDYYVEFGKQSLDRVLGTRHETAHVYDTTTGALLSTLRDADLSNHYTRNRATFNPTDELVLSDGVLWDVRSVSALHKFDKFNPHVNGVFHPNGLEVISNSEVWDLRTFRLLHTVPALDQCQVTFNGAGDVLYGAVLTEDDDDSARLFSSSFRTFHASDYSSIATIDIKRNIYDLKPDESDYFLAVVEQNQGARDATMSSSESVCRLYEVGRQREEDDDEDADDDESENMGEEDTDEDDDDVEDMEGEDHDNEDDEDDDGDDVAFSLSDVSDDGSDDSDDSDEDQVLFALNEI</sequence>
<evidence type="ECO:0000256" key="9">
    <source>
        <dbReference type="ARBA" id="ARBA00022574"/>
    </source>
</evidence>
<dbReference type="EMBL" id="JARKHS020015498">
    <property type="protein sequence ID" value="KAK8774354.1"/>
    <property type="molecule type" value="Genomic_DNA"/>
</dbReference>
<keyword evidence="17" id="KW-0156">Chromatin regulator</keyword>
<keyword evidence="11" id="KW-0808">Transferase</keyword>
<evidence type="ECO:0000313" key="29">
    <source>
        <dbReference type="EMBL" id="KAK8774354.1"/>
    </source>
</evidence>
<dbReference type="GO" id="GO:0005524">
    <property type="term" value="F:ATP binding"/>
    <property type="evidence" value="ECO:0007669"/>
    <property type="project" value="UniProtKB-KW"/>
</dbReference>
<evidence type="ECO:0000313" key="30">
    <source>
        <dbReference type="Proteomes" id="UP001321473"/>
    </source>
</evidence>
<evidence type="ECO:0000256" key="22">
    <source>
        <dbReference type="ARBA" id="ARBA00023242"/>
    </source>
</evidence>
<comment type="pathway">
    <text evidence="3">Protein modification; protein ubiquitination.</text>
</comment>
<evidence type="ECO:0000256" key="1">
    <source>
        <dbReference type="ARBA" id="ARBA00004123"/>
    </source>
</evidence>
<evidence type="ECO:0000256" key="27">
    <source>
        <dbReference type="ARBA" id="ARBA00078221"/>
    </source>
</evidence>
<dbReference type="GO" id="GO:0016567">
    <property type="term" value="P:protein ubiquitination"/>
    <property type="evidence" value="ECO:0007669"/>
    <property type="project" value="InterPro"/>
</dbReference>
<dbReference type="GO" id="GO:0005813">
    <property type="term" value="C:centrosome"/>
    <property type="evidence" value="ECO:0007669"/>
    <property type="project" value="UniProtKB-SubCell"/>
</dbReference>
<dbReference type="FunFam" id="2.130.10.10:FF:000055">
    <property type="entry name" value="DDB1 and CUL4-associated factor 1"/>
    <property type="match status" value="1"/>
</dbReference>
<dbReference type="GO" id="GO:0005634">
    <property type="term" value="C:nucleus"/>
    <property type="evidence" value="ECO:0007669"/>
    <property type="project" value="UniProtKB-SubCell"/>
</dbReference>
<dbReference type="GO" id="GO:0006325">
    <property type="term" value="P:chromatin organization"/>
    <property type="evidence" value="ECO:0007669"/>
    <property type="project" value="UniProtKB-KW"/>
</dbReference>
<keyword evidence="10" id="KW-0945">Host-virus interaction</keyword>
<evidence type="ECO:0000256" key="17">
    <source>
        <dbReference type="ARBA" id="ARBA00022853"/>
    </source>
</evidence>
<keyword evidence="30" id="KW-1185">Reference proteome</keyword>
<keyword evidence="21" id="KW-0206">Cytoskeleton</keyword>
<dbReference type="GO" id="GO:0080008">
    <property type="term" value="C:Cul4-RING E3 ubiquitin ligase complex"/>
    <property type="evidence" value="ECO:0007669"/>
    <property type="project" value="TreeGrafter"/>
</dbReference>
<proteinExistence type="inferred from homology"/>
<evidence type="ECO:0000256" key="3">
    <source>
        <dbReference type="ARBA" id="ARBA00004906"/>
    </source>
</evidence>
<evidence type="ECO:0000256" key="7">
    <source>
        <dbReference type="ARBA" id="ARBA00022527"/>
    </source>
</evidence>
<reference evidence="29 30" key="1">
    <citation type="journal article" date="2023" name="Arcadia Sci">
        <title>De novo assembly of a long-read Amblyomma americanum tick genome.</title>
        <authorList>
            <person name="Chou S."/>
            <person name="Poskanzer K.E."/>
            <person name="Rollins M."/>
            <person name="Thuy-Boun P.S."/>
        </authorList>
    </citation>
    <scope>NUCLEOTIDE SEQUENCE [LARGE SCALE GENOMIC DNA]</scope>
    <source>
        <strain evidence="29">F_SG_1</strain>
        <tissue evidence="29">Salivary glands</tissue>
    </source>
</reference>
<keyword evidence="8" id="KW-0597">Phosphoprotein</keyword>
<keyword evidence="19" id="KW-0805">Transcription regulation</keyword>
<keyword evidence="20" id="KW-0804">Transcription</keyword>
<dbReference type="PANTHER" id="PTHR13129">
    <property type="entry name" value="VPRBP PROTEIN-RELATED"/>
    <property type="match status" value="1"/>
</dbReference>
<evidence type="ECO:0000256" key="2">
    <source>
        <dbReference type="ARBA" id="ARBA00004300"/>
    </source>
</evidence>
<evidence type="ECO:0000256" key="18">
    <source>
        <dbReference type="ARBA" id="ARBA00022990"/>
    </source>
</evidence>
<comment type="catalytic activity">
    <reaction evidence="24">
        <text>L-seryl-[protein] + ATP = O-phospho-L-seryl-[protein] + ADP + H(+)</text>
        <dbReference type="Rhea" id="RHEA:17989"/>
        <dbReference type="Rhea" id="RHEA-COMP:9863"/>
        <dbReference type="Rhea" id="RHEA-COMP:11604"/>
        <dbReference type="ChEBI" id="CHEBI:15378"/>
        <dbReference type="ChEBI" id="CHEBI:29999"/>
        <dbReference type="ChEBI" id="CHEBI:30616"/>
        <dbReference type="ChEBI" id="CHEBI:83421"/>
        <dbReference type="ChEBI" id="CHEBI:456216"/>
        <dbReference type="EC" id="2.7.11.1"/>
    </reaction>
</comment>
<evidence type="ECO:0000256" key="6">
    <source>
        <dbReference type="ARBA" id="ARBA00022490"/>
    </source>
</evidence>
<evidence type="ECO:0000256" key="16">
    <source>
        <dbReference type="ARBA" id="ARBA00022840"/>
    </source>
</evidence>
<feature type="compositionally biased region" description="Acidic residues" evidence="28">
    <location>
        <begin position="396"/>
        <end position="411"/>
    </location>
</feature>
<comment type="subcellular location">
    <subcellularLocation>
        <location evidence="2">Cytoplasm</location>
        <location evidence="2">Cytoskeleton</location>
        <location evidence="2">Microtubule organizing center</location>
        <location evidence="2">Centrosome</location>
    </subcellularLocation>
    <subcellularLocation>
        <location evidence="1">Nucleus</location>
    </subcellularLocation>
</comment>
<comment type="similarity">
    <text evidence="4">Belongs to the VPRBP/DCAF1 family.</text>
</comment>
<evidence type="ECO:0000256" key="14">
    <source>
        <dbReference type="ARBA" id="ARBA00022777"/>
    </source>
</evidence>
<dbReference type="AlphaFoldDB" id="A0AAQ4EI29"/>
<gene>
    <name evidence="29" type="ORF">V5799_011113</name>
</gene>
<evidence type="ECO:0000256" key="28">
    <source>
        <dbReference type="SAM" id="MobiDB-lite"/>
    </source>
</evidence>
<dbReference type="InterPro" id="IPR033270">
    <property type="entry name" value="VPRBP/DCAF1"/>
</dbReference>
<dbReference type="GO" id="GO:0004674">
    <property type="term" value="F:protein serine/threonine kinase activity"/>
    <property type="evidence" value="ECO:0007669"/>
    <property type="project" value="UniProtKB-KW"/>
</dbReference>
<evidence type="ECO:0000256" key="26">
    <source>
        <dbReference type="ARBA" id="ARBA00071147"/>
    </source>
</evidence>
<dbReference type="SUPFAM" id="SSF50978">
    <property type="entry name" value="WD40 repeat-like"/>
    <property type="match status" value="1"/>
</dbReference>
<evidence type="ECO:0000256" key="8">
    <source>
        <dbReference type="ARBA" id="ARBA00022553"/>
    </source>
</evidence>
<keyword evidence="6" id="KW-0963">Cytoplasm</keyword>
<evidence type="ECO:0000256" key="23">
    <source>
        <dbReference type="ARBA" id="ARBA00047899"/>
    </source>
</evidence>
<dbReference type="InterPro" id="IPR036322">
    <property type="entry name" value="WD40_repeat_dom_sf"/>
</dbReference>
<comment type="caution">
    <text evidence="29">The sequence shown here is derived from an EMBL/GenBank/DDBJ whole genome shotgun (WGS) entry which is preliminary data.</text>
</comment>
<evidence type="ECO:0000256" key="13">
    <source>
        <dbReference type="ARBA" id="ARBA00022741"/>
    </source>
</evidence>
<evidence type="ECO:0000256" key="11">
    <source>
        <dbReference type="ARBA" id="ARBA00022679"/>
    </source>
</evidence>
<dbReference type="EC" id="2.7.11.1" evidence="5"/>
<organism evidence="29 30">
    <name type="scientific">Amblyomma americanum</name>
    <name type="common">Lone star tick</name>
    <dbReference type="NCBI Taxonomy" id="6943"/>
    <lineage>
        <taxon>Eukaryota</taxon>
        <taxon>Metazoa</taxon>
        <taxon>Ecdysozoa</taxon>
        <taxon>Arthropoda</taxon>
        <taxon>Chelicerata</taxon>
        <taxon>Arachnida</taxon>
        <taxon>Acari</taxon>
        <taxon>Parasitiformes</taxon>
        <taxon>Ixodida</taxon>
        <taxon>Ixodoidea</taxon>
        <taxon>Ixodidae</taxon>
        <taxon>Amblyomminae</taxon>
        <taxon>Amblyomma</taxon>
    </lineage>
</organism>
<accession>A0AAQ4EI29</accession>
<keyword evidence="18" id="KW-0007">Acetylation</keyword>
<keyword evidence="16" id="KW-0067">ATP-binding</keyword>
<keyword evidence="13" id="KW-0547">Nucleotide-binding</keyword>
<name>A0AAQ4EI29_AMBAM</name>
<keyword evidence="9" id="KW-0853">WD repeat</keyword>
<evidence type="ECO:0000256" key="4">
    <source>
        <dbReference type="ARBA" id="ARBA00008845"/>
    </source>
</evidence>
<keyword evidence="14" id="KW-0418">Kinase</keyword>
<protein>
    <recommendedName>
        <fullName evidence="26">DDB1- and CUL4-associated factor 1</fullName>
        <ecNumber evidence="5">2.7.11.1</ecNumber>
    </recommendedName>
    <alternativeName>
        <fullName evidence="27">Serine/threonine-protein kinase VPRBP</fullName>
    </alternativeName>
</protein>
<comment type="catalytic activity">
    <reaction evidence="23">
        <text>L-threonyl-[protein] + ATP = O-phospho-L-threonyl-[protein] + ADP + H(+)</text>
        <dbReference type="Rhea" id="RHEA:46608"/>
        <dbReference type="Rhea" id="RHEA-COMP:11060"/>
        <dbReference type="Rhea" id="RHEA-COMP:11605"/>
        <dbReference type="ChEBI" id="CHEBI:15378"/>
        <dbReference type="ChEBI" id="CHEBI:30013"/>
        <dbReference type="ChEBI" id="CHEBI:30616"/>
        <dbReference type="ChEBI" id="CHEBI:61977"/>
        <dbReference type="ChEBI" id="CHEBI:456216"/>
        <dbReference type="EC" id="2.7.11.1"/>
    </reaction>
</comment>
<dbReference type="Proteomes" id="UP001321473">
    <property type="component" value="Unassembled WGS sequence"/>
</dbReference>
<evidence type="ECO:0000256" key="21">
    <source>
        <dbReference type="ARBA" id="ARBA00023212"/>
    </source>
</evidence>
<evidence type="ECO:0000256" key="5">
    <source>
        <dbReference type="ARBA" id="ARBA00012513"/>
    </source>
</evidence>
<dbReference type="InterPro" id="IPR015943">
    <property type="entry name" value="WD40/YVTN_repeat-like_dom_sf"/>
</dbReference>
<evidence type="ECO:0000256" key="24">
    <source>
        <dbReference type="ARBA" id="ARBA00048679"/>
    </source>
</evidence>
<dbReference type="PANTHER" id="PTHR13129:SF4">
    <property type="entry name" value="DDB1- AND CUL4-ASSOCIATED FACTOR 1"/>
    <property type="match status" value="1"/>
</dbReference>